<dbReference type="AlphaFoldDB" id="A0A383DW39"/>
<reference evidence="10" key="1">
    <citation type="submission" date="2018-05" db="EMBL/GenBank/DDBJ databases">
        <authorList>
            <person name="Lanie J.A."/>
            <person name="Ng W.-L."/>
            <person name="Kazmierczak K.M."/>
            <person name="Andrzejewski T.M."/>
            <person name="Davidsen T.M."/>
            <person name="Wayne K.J."/>
            <person name="Tettelin H."/>
            <person name="Glass J.I."/>
            <person name="Rusch D."/>
            <person name="Podicherti R."/>
            <person name="Tsui H.-C.T."/>
            <person name="Winkler M.E."/>
        </authorList>
    </citation>
    <scope>NUCLEOTIDE SEQUENCE</scope>
</reference>
<evidence type="ECO:0000256" key="2">
    <source>
        <dbReference type="ARBA" id="ARBA00022705"/>
    </source>
</evidence>
<protein>
    <submittedName>
        <fullName evidence="10">Uncharacterized protein</fullName>
    </submittedName>
</protein>
<gene>
    <name evidence="10" type="ORF">METZ01_LOCUS501631</name>
</gene>
<keyword evidence="5" id="KW-0862">Zinc</keyword>
<dbReference type="GO" id="GO:0006281">
    <property type="term" value="P:DNA repair"/>
    <property type="evidence" value="ECO:0007669"/>
    <property type="project" value="UniProtKB-KW"/>
</dbReference>
<evidence type="ECO:0000256" key="3">
    <source>
        <dbReference type="ARBA" id="ARBA00022723"/>
    </source>
</evidence>
<evidence type="ECO:0000256" key="1">
    <source>
        <dbReference type="ARBA" id="ARBA00022598"/>
    </source>
</evidence>
<name>A0A383DW39_9ZZZZ</name>
<keyword evidence="3" id="KW-0479">Metal-binding</keyword>
<evidence type="ECO:0000313" key="10">
    <source>
        <dbReference type="EMBL" id="SVE48777.1"/>
    </source>
</evidence>
<organism evidence="10">
    <name type="scientific">marine metagenome</name>
    <dbReference type="NCBI Taxonomy" id="408172"/>
    <lineage>
        <taxon>unclassified sequences</taxon>
        <taxon>metagenomes</taxon>
        <taxon>ecological metagenomes</taxon>
    </lineage>
</organism>
<keyword evidence="7" id="KW-0520">NAD</keyword>
<evidence type="ECO:0000256" key="6">
    <source>
        <dbReference type="ARBA" id="ARBA00022842"/>
    </source>
</evidence>
<keyword evidence="4" id="KW-0227">DNA damage</keyword>
<dbReference type="Gene3D" id="1.10.287.610">
    <property type="entry name" value="Helix hairpin bin"/>
    <property type="match status" value="1"/>
</dbReference>
<dbReference type="GO" id="GO:0016874">
    <property type="term" value="F:ligase activity"/>
    <property type="evidence" value="ECO:0007669"/>
    <property type="project" value="UniProtKB-KW"/>
</dbReference>
<accession>A0A383DW39</accession>
<dbReference type="Pfam" id="PF22745">
    <property type="entry name" value="Nlig-Ia"/>
    <property type="match status" value="1"/>
</dbReference>
<dbReference type="FunFam" id="1.10.287.610:FF:000002">
    <property type="entry name" value="DNA ligase"/>
    <property type="match status" value="1"/>
</dbReference>
<keyword evidence="8" id="KW-0234">DNA repair</keyword>
<evidence type="ECO:0000256" key="4">
    <source>
        <dbReference type="ARBA" id="ARBA00022763"/>
    </source>
</evidence>
<dbReference type="GO" id="GO:0046872">
    <property type="term" value="F:metal ion binding"/>
    <property type="evidence" value="ECO:0007669"/>
    <property type="project" value="UniProtKB-KW"/>
</dbReference>
<sequence length="71" mass="8495">MSKSNKRKIERLRKDIRQYDFLYYVNDNPAISDREYDLLMLELRDLEERHPEFITSDSPTQRVGGEVAGKF</sequence>
<evidence type="ECO:0000256" key="9">
    <source>
        <dbReference type="SAM" id="MobiDB-lite"/>
    </source>
</evidence>
<dbReference type="EMBL" id="UINC01220736">
    <property type="protein sequence ID" value="SVE48777.1"/>
    <property type="molecule type" value="Genomic_DNA"/>
</dbReference>
<evidence type="ECO:0000256" key="8">
    <source>
        <dbReference type="ARBA" id="ARBA00023204"/>
    </source>
</evidence>
<evidence type="ECO:0000256" key="5">
    <source>
        <dbReference type="ARBA" id="ARBA00022833"/>
    </source>
</evidence>
<dbReference type="SUPFAM" id="SSF56091">
    <property type="entry name" value="DNA ligase/mRNA capping enzyme, catalytic domain"/>
    <property type="match status" value="1"/>
</dbReference>
<dbReference type="GO" id="GO:0006260">
    <property type="term" value="P:DNA replication"/>
    <property type="evidence" value="ECO:0007669"/>
    <property type="project" value="UniProtKB-KW"/>
</dbReference>
<evidence type="ECO:0000256" key="7">
    <source>
        <dbReference type="ARBA" id="ARBA00023027"/>
    </source>
</evidence>
<keyword evidence="6" id="KW-0460">Magnesium</keyword>
<proteinExistence type="predicted"/>
<feature type="region of interest" description="Disordered" evidence="9">
    <location>
        <begin position="52"/>
        <end position="71"/>
    </location>
</feature>
<keyword evidence="1" id="KW-0436">Ligase</keyword>
<feature type="non-terminal residue" evidence="10">
    <location>
        <position position="71"/>
    </location>
</feature>
<keyword evidence="2" id="KW-0235">DNA replication</keyword>